<feature type="compositionally biased region" description="Basic and acidic residues" evidence="1">
    <location>
        <begin position="58"/>
        <end position="100"/>
    </location>
</feature>
<evidence type="ECO:0000256" key="1">
    <source>
        <dbReference type="SAM" id="MobiDB-lite"/>
    </source>
</evidence>
<organism evidence="2">
    <name type="scientific">Brassica napus</name>
    <name type="common">Rape</name>
    <dbReference type="NCBI Taxonomy" id="3708"/>
    <lineage>
        <taxon>Eukaryota</taxon>
        <taxon>Viridiplantae</taxon>
        <taxon>Streptophyta</taxon>
        <taxon>Embryophyta</taxon>
        <taxon>Tracheophyta</taxon>
        <taxon>Spermatophyta</taxon>
        <taxon>Magnoliopsida</taxon>
        <taxon>eudicotyledons</taxon>
        <taxon>Gunneridae</taxon>
        <taxon>Pentapetalae</taxon>
        <taxon>rosids</taxon>
        <taxon>malvids</taxon>
        <taxon>Brassicales</taxon>
        <taxon>Brassicaceae</taxon>
        <taxon>Brassiceae</taxon>
        <taxon>Brassica</taxon>
    </lineage>
</organism>
<protein>
    <submittedName>
        <fullName evidence="2">(rape) hypothetical protein</fullName>
    </submittedName>
</protein>
<evidence type="ECO:0000313" key="2">
    <source>
        <dbReference type="EMBL" id="CAF1858791.1"/>
    </source>
</evidence>
<dbReference type="EMBL" id="HG994368">
    <property type="protein sequence ID" value="CAF1858791.1"/>
    <property type="molecule type" value="Genomic_DNA"/>
</dbReference>
<accession>A0A816K1F0</accession>
<dbReference type="AlphaFoldDB" id="A0A816K1F0"/>
<gene>
    <name evidence="2" type="ORF">DARMORV10_C04P46190.1</name>
</gene>
<sequence>METDLLPESRSDARSRLPRPHPTEGTSHPLLLHASTEFRERQHQIWNRGGASPQNTEKGSKKREGEERRGEKEESSNGRGRTGAEEAADHPTRSATREKRVFSHICTLSCDITAII</sequence>
<dbReference type="Proteomes" id="UP001295469">
    <property type="component" value="Chromosome C04"/>
</dbReference>
<name>A0A816K1F0_BRANA</name>
<proteinExistence type="predicted"/>
<feature type="region of interest" description="Disordered" evidence="1">
    <location>
        <begin position="1"/>
        <end position="100"/>
    </location>
</feature>
<reference evidence="2" key="1">
    <citation type="submission" date="2021-01" db="EMBL/GenBank/DDBJ databases">
        <authorList>
            <consortium name="Genoscope - CEA"/>
            <person name="William W."/>
        </authorList>
    </citation>
    <scope>NUCLEOTIDE SEQUENCE</scope>
</reference>